<dbReference type="PANTHER" id="PTHR46847">
    <property type="entry name" value="D-ALLOSE-BINDING PERIPLASMIC PROTEIN-RELATED"/>
    <property type="match status" value="1"/>
</dbReference>
<evidence type="ECO:0000313" key="6">
    <source>
        <dbReference type="EMBL" id="GCA68349.1"/>
    </source>
</evidence>
<evidence type="ECO:0000256" key="4">
    <source>
        <dbReference type="SAM" id="SignalP"/>
    </source>
</evidence>
<proteinExistence type="inferred from homology"/>
<dbReference type="CDD" id="cd19971">
    <property type="entry name" value="PBP1_ABC_sugar_binding-like"/>
    <property type="match status" value="1"/>
</dbReference>
<dbReference type="PANTHER" id="PTHR46847:SF1">
    <property type="entry name" value="D-ALLOSE-BINDING PERIPLASMIC PROTEIN-RELATED"/>
    <property type="match status" value="1"/>
</dbReference>
<dbReference type="PROSITE" id="PS51257">
    <property type="entry name" value="PROKAR_LIPOPROTEIN"/>
    <property type="match status" value="1"/>
</dbReference>
<comment type="subcellular location">
    <subcellularLocation>
        <location evidence="1">Cell envelope</location>
    </subcellularLocation>
</comment>
<dbReference type="InterPro" id="IPR025997">
    <property type="entry name" value="SBP_2_dom"/>
</dbReference>
<dbReference type="AlphaFoldDB" id="A0A391PEQ9"/>
<dbReference type="EMBL" id="BHGK01000001">
    <property type="protein sequence ID" value="GCA68349.1"/>
    <property type="molecule type" value="Genomic_DNA"/>
</dbReference>
<dbReference type="InterPro" id="IPR028082">
    <property type="entry name" value="Peripla_BP_I"/>
</dbReference>
<dbReference type="GO" id="GO:0030313">
    <property type="term" value="C:cell envelope"/>
    <property type="evidence" value="ECO:0007669"/>
    <property type="project" value="UniProtKB-SubCell"/>
</dbReference>
<keyword evidence="7" id="KW-1185">Reference proteome</keyword>
<comment type="similarity">
    <text evidence="2">Belongs to the bacterial solute-binding protein 2 family.</text>
</comment>
<reference evidence="7" key="1">
    <citation type="submission" date="2018-09" db="EMBL/GenBank/DDBJ databases">
        <title>Draft Genome Sequence of Mediterraneibacter sp. KCTC 15684.</title>
        <authorList>
            <person name="Kim J.S."/>
            <person name="Han K.I."/>
            <person name="Suh M.K."/>
            <person name="Lee K.C."/>
            <person name="Eom M.K."/>
            <person name="Lee J.H."/>
            <person name="Park S.H."/>
            <person name="Kang S.W."/>
            <person name="Park J.E."/>
            <person name="Oh B.S."/>
            <person name="Yu S.Y."/>
            <person name="Choi S.H."/>
            <person name="Lee D.H."/>
            <person name="Yoon H."/>
            <person name="Kim B."/>
            <person name="Yang S.J."/>
            <person name="Lee J.S."/>
        </authorList>
    </citation>
    <scope>NUCLEOTIDE SEQUENCE [LARGE SCALE GENOMIC DNA]</scope>
    <source>
        <strain evidence="7">KCTC 15684</strain>
    </source>
</reference>
<evidence type="ECO:0000256" key="2">
    <source>
        <dbReference type="ARBA" id="ARBA00007639"/>
    </source>
</evidence>
<organism evidence="6 7">
    <name type="scientific">Mediterraneibacter butyricigenes</name>
    <dbReference type="NCBI Taxonomy" id="2316025"/>
    <lineage>
        <taxon>Bacteria</taxon>
        <taxon>Bacillati</taxon>
        <taxon>Bacillota</taxon>
        <taxon>Clostridia</taxon>
        <taxon>Lachnospirales</taxon>
        <taxon>Lachnospiraceae</taxon>
        <taxon>Mediterraneibacter</taxon>
    </lineage>
</organism>
<comment type="caution">
    <text evidence="6">The sequence shown here is derived from an EMBL/GenBank/DDBJ whole genome shotgun (WGS) entry which is preliminary data.</text>
</comment>
<keyword evidence="3 4" id="KW-0732">Signal</keyword>
<evidence type="ECO:0000256" key="3">
    <source>
        <dbReference type="ARBA" id="ARBA00022729"/>
    </source>
</evidence>
<feature type="signal peptide" evidence="4">
    <location>
        <begin position="1"/>
        <end position="20"/>
    </location>
</feature>
<dbReference type="Pfam" id="PF13407">
    <property type="entry name" value="Peripla_BP_4"/>
    <property type="match status" value="1"/>
</dbReference>
<evidence type="ECO:0000259" key="5">
    <source>
        <dbReference type="Pfam" id="PF13407"/>
    </source>
</evidence>
<dbReference type="SUPFAM" id="SSF53822">
    <property type="entry name" value="Periplasmic binding protein-like I"/>
    <property type="match status" value="1"/>
</dbReference>
<name>A0A391PEQ9_9FIRM</name>
<gene>
    <name evidence="6" type="primary">rbsB</name>
    <name evidence="6" type="ORF">KGMB01110_27850</name>
</gene>
<sequence length="330" mass="36137">MKKKVMYSLFLVLFSLFLLAGCKKNVGTSEDNAVVDEENQTEEISYDYTFGFTCIDMSNPYYDTLEKSIETELEKVGCSLMTRDPALNVETQIQQIQEMIDAGVDAVFLCPVDWEAIQPAIDALNEAEIPIINIDTQIKDVESITAYVGSDNKNAGYVCGENLIELKPDGGKVVILESPSMNSVNERITGFEEAIAGKGFEIVARYDTKGDLEQSRQAMEKILAQYSDIDAVMCGNDQSALGALVSLGVAQRDDILIYGVDGSPDLKKELAKSNTAIAGTGAQSPINEGKDAVKVGLAILNGEDYEKNTYEPTFFINKDNVKMYGTDGWQ</sequence>
<accession>A0A391PEQ9</accession>
<evidence type="ECO:0000313" key="7">
    <source>
        <dbReference type="Proteomes" id="UP000265643"/>
    </source>
</evidence>
<evidence type="ECO:0000256" key="1">
    <source>
        <dbReference type="ARBA" id="ARBA00004196"/>
    </source>
</evidence>
<protein>
    <submittedName>
        <fullName evidence="6">Ribose ABC transporter substrate-binding protein</fullName>
    </submittedName>
</protein>
<dbReference type="Proteomes" id="UP000265643">
    <property type="component" value="Unassembled WGS sequence"/>
</dbReference>
<dbReference type="Gene3D" id="3.40.50.2300">
    <property type="match status" value="2"/>
</dbReference>
<feature type="chain" id="PRO_5039500320" evidence="4">
    <location>
        <begin position="21"/>
        <end position="330"/>
    </location>
</feature>
<dbReference type="RefSeq" id="WP_119298987.1">
    <property type="nucleotide sequence ID" value="NZ_BHGK01000001.1"/>
</dbReference>
<dbReference type="GO" id="GO:0030246">
    <property type="term" value="F:carbohydrate binding"/>
    <property type="evidence" value="ECO:0007669"/>
    <property type="project" value="UniProtKB-ARBA"/>
</dbReference>
<feature type="domain" description="Periplasmic binding protein" evidence="5">
    <location>
        <begin position="50"/>
        <end position="303"/>
    </location>
</feature>